<accession>A0A2S6N2T1</accession>
<evidence type="ECO:0000313" key="3">
    <source>
        <dbReference type="EMBL" id="PPQ28902.1"/>
    </source>
</evidence>
<dbReference type="GO" id="GO:0016491">
    <property type="term" value="F:oxidoreductase activity"/>
    <property type="evidence" value="ECO:0007669"/>
    <property type="project" value="InterPro"/>
</dbReference>
<dbReference type="InterPro" id="IPR036188">
    <property type="entry name" value="FAD/NAD-bd_sf"/>
</dbReference>
<gene>
    <name evidence="3" type="ORF">CCS01_23275</name>
</gene>
<dbReference type="EMBL" id="NHRY01000236">
    <property type="protein sequence ID" value="PPQ28902.1"/>
    <property type="molecule type" value="Genomic_DNA"/>
</dbReference>
<name>A0A2S6N2T1_RHOGL</name>
<dbReference type="InterPro" id="IPR002937">
    <property type="entry name" value="Amino_oxidase"/>
</dbReference>
<dbReference type="OrthoDB" id="7849608at2"/>
<dbReference type="PANTHER" id="PTHR42923:SF47">
    <property type="entry name" value="BLR3003 PROTEIN"/>
    <property type="match status" value="1"/>
</dbReference>
<comment type="caution">
    <text evidence="3">The sequence shown here is derived from an EMBL/GenBank/DDBJ whole genome shotgun (WGS) entry which is preliminary data.</text>
</comment>
<dbReference type="InterPro" id="IPR017830">
    <property type="entry name" value="SQase_HpnE"/>
</dbReference>
<evidence type="ECO:0000313" key="4">
    <source>
        <dbReference type="Proteomes" id="UP000239724"/>
    </source>
</evidence>
<dbReference type="Gene3D" id="3.90.660.10">
    <property type="match status" value="1"/>
</dbReference>
<dbReference type="PANTHER" id="PTHR42923">
    <property type="entry name" value="PROTOPORPHYRINOGEN OXIDASE"/>
    <property type="match status" value="1"/>
</dbReference>
<protein>
    <recommendedName>
        <fullName evidence="2">Amine oxidase domain-containing protein</fullName>
    </recommendedName>
</protein>
<dbReference type="SUPFAM" id="SSF51905">
    <property type="entry name" value="FAD/NAD(P)-binding domain"/>
    <property type="match status" value="1"/>
</dbReference>
<reference evidence="3 4" key="1">
    <citation type="journal article" date="2018" name="Arch. Microbiol.">
        <title>New insights into the metabolic potential of the phototrophic purple bacterium Rhodopila globiformis DSM 161(T) from its draft genome sequence and evidence for a vanadium-dependent nitrogenase.</title>
        <authorList>
            <person name="Imhoff J.F."/>
            <person name="Rahn T."/>
            <person name="Kunzel S."/>
            <person name="Neulinger S.C."/>
        </authorList>
    </citation>
    <scope>NUCLEOTIDE SEQUENCE [LARGE SCALE GENOMIC DNA]</scope>
    <source>
        <strain evidence="3 4">DSM 161</strain>
    </source>
</reference>
<dbReference type="AlphaFoldDB" id="A0A2S6N2T1"/>
<evidence type="ECO:0000256" key="1">
    <source>
        <dbReference type="SAM" id="SignalP"/>
    </source>
</evidence>
<keyword evidence="1" id="KW-0732">Signal</keyword>
<dbReference type="Gene3D" id="3.50.50.60">
    <property type="entry name" value="FAD/NAD(P)-binding domain"/>
    <property type="match status" value="2"/>
</dbReference>
<dbReference type="Proteomes" id="UP000239724">
    <property type="component" value="Unassembled WGS sequence"/>
</dbReference>
<feature type="chain" id="PRO_5015422798" description="Amine oxidase domain-containing protein" evidence="1">
    <location>
        <begin position="23"/>
        <end position="425"/>
    </location>
</feature>
<dbReference type="NCBIfam" id="TIGR03467">
    <property type="entry name" value="HpnE"/>
    <property type="match status" value="1"/>
</dbReference>
<organism evidence="3 4">
    <name type="scientific">Rhodopila globiformis</name>
    <name type="common">Rhodopseudomonas globiformis</name>
    <dbReference type="NCBI Taxonomy" id="1071"/>
    <lineage>
        <taxon>Bacteria</taxon>
        <taxon>Pseudomonadati</taxon>
        <taxon>Pseudomonadota</taxon>
        <taxon>Alphaproteobacteria</taxon>
        <taxon>Acetobacterales</taxon>
        <taxon>Acetobacteraceae</taxon>
        <taxon>Rhodopila</taxon>
    </lineage>
</organism>
<feature type="signal peptide" evidence="1">
    <location>
        <begin position="1"/>
        <end position="22"/>
    </location>
</feature>
<feature type="domain" description="Amine oxidase" evidence="2">
    <location>
        <begin position="11"/>
        <end position="423"/>
    </location>
</feature>
<dbReference type="InterPro" id="IPR050464">
    <property type="entry name" value="Zeta_carotene_desat/Oxidored"/>
</dbReference>
<proteinExistence type="predicted"/>
<evidence type="ECO:0000259" key="2">
    <source>
        <dbReference type="Pfam" id="PF01593"/>
    </source>
</evidence>
<dbReference type="Pfam" id="PF01593">
    <property type="entry name" value="Amino_oxidase"/>
    <property type="match status" value="1"/>
</dbReference>
<dbReference type="RefSeq" id="WP_104521210.1">
    <property type="nucleotide sequence ID" value="NZ_NHRY01000236.1"/>
</dbReference>
<sequence length="425" mass="45435">MSATHVIGAGLAGLAAALSLTAAGRAVVLHEAGPVAGGRCRSYLDKELGLRIDNGNHLLLSGNRVAGAYIAEINAIDRFAIPDRAVFPFLDLKTRERWVLRLNNSRIPWWMLRPGGRVPDTRLTDYWRMARIARIRDDTTVADSMRRGRLFWRLVEPLAVAALNTSTQHGLARLLGVVLRETLMRGGAACRPMLPKEGLSEALVDPAVATLQARGAGIRFNHRVAGLTIEDGRVTALRGPDATIPLGPADSVVLAVPPWVATDLLPGLIAPDRFESILNIHFRHDAAPQGAPRGPLAEAGFIGLIGGTAEWVFLKPGHVSVTISAANSMVDEPARSIALAVWPNVVDALGLDSVLKDEPPAYRVVKERRATFAATAIQDARRPQAKTEMARNMALAGDWTATGLPATIEGAIKSGRSAANVILSA</sequence>
<keyword evidence="4" id="KW-1185">Reference proteome</keyword>